<comment type="similarity">
    <text evidence="2">Belongs to the major facilitator superfamily. Proton-dependent oligopeptide transporter (POT/PTR) (TC 2.A.17) family.</text>
</comment>
<reference evidence="7 8" key="1">
    <citation type="submission" date="2017-09" db="EMBL/GenBank/DDBJ databases">
        <authorList>
            <consortium name="International Durum Wheat Genome Sequencing Consortium (IDWGSC)"/>
            <person name="Milanesi L."/>
        </authorList>
    </citation>
    <scope>NUCLEOTIDE SEQUENCE [LARGE SCALE GENOMIC DNA]</scope>
    <source>
        <strain evidence="8">cv. Svevo</strain>
    </source>
</reference>
<dbReference type="EMBL" id="LT934116">
    <property type="protein sequence ID" value="VAH72051.1"/>
    <property type="molecule type" value="Genomic_DNA"/>
</dbReference>
<keyword evidence="3 6" id="KW-0812">Transmembrane</keyword>
<evidence type="ECO:0000256" key="4">
    <source>
        <dbReference type="ARBA" id="ARBA00022989"/>
    </source>
</evidence>
<evidence type="ECO:0000256" key="5">
    <source>
        <dbReference type="ARBA" id="ARBA00023136"/>
    </source>
</evidence>
<keyword evidence="8" id="KW-1185">Reference proteome</keyword>
<evidence type="ECO:0000313" key="8">
    <source>
        <dbReference type="Proteomes" id="UP000324705"/>
    </source>
</evidence>
<dbReference type="Gene3D" id="1.20.1250.20">
    <property type="entry name" value="MFS general substrate transporter like domains"/>
    <property type="match status" value="1"/>
</dbReference>
<feature type="transmembrane region" description="Helical" evidence="6">
    <location>
        <begin position="173"/>
        <end position="195"/>
    </location>
</feature>
<feature type="transmembrane region" description="Helical" evidence="6">
    <location>
        <begin position="125"/>
        <end position="153"/>
    </location>
</feature>
<keyword evidence="4 6" id="KW-1133">Transmembrane helix</keyword>
<evidence type="ECO:0000256" key="1">
    <source>
        <dbReference type="ARBA" id="ARBA00004141"/>
    </source>
</evidence>
<evidence type="ECO:0000313" key="7">
    <source>
        <dbReference type="EMBL" id="VAH72051.1"/>
    </source>
</evidence>
<keyword evidence="5 6" id="KW-0472">Membrane</keyword>
<evidence type="ECO:0000256" key="2">
    <source>
        <dbReference type="ARBA" id="ARBA00005982"/>
    </source>
</evidence>
<accession>A0A9R1Q769</accession>
<name>A0A9R1Q769_TRITD</name>
<evidence type="ECO:0000256" key="3">
    <source>
        <dbReference type="ARBA" id="ARBA00022692"/>
    </source>
</evidence>
<evidence type="ECO:0000256" key="6">
    <source>
        <dbReference type="SAM" id="Phobius"/>
    </source>
</evidence>
<sequence>MPPLCRVPWGESRHTLHKPSCFMFAGYIQTGVEELKSVIRLLPVWASGIVFATVYGQSTTMFVLQGNTLEASMGPHFSIPSASLTIFDTLSVIAWVPVYDRLLVPAVRSVTGHPRGFTQLQRMGIGLVVSMFSMVAAVPQYFIVGAAEVFVFVGQLEFFYDQAPDAMKSMCTALSLTTVALGNYVSTLLVTVFGIEMRVEKHHDRFILVTQTWPVTKGFLTGLRY</sequence>
<feature type="transmembrane region" description="Helical" evidence="6">
    <location>
        <begin position="77"/>
        <end position="99"/>
    </location>
</feature>
<dbReference type="Pfam" id="PF00854">
    <property type="entry name" value="PTR2"/>
    <property type="match status" value="1"/>
</dbReference>
<proteinExistence type="inferred from homology"/>
<protein>
    <submittedName>
        <fullName evidence="7">Uncharacterized protein</fullName>
    </submittedName>
</protein>
<feature type="transmembrane region" description="Helical" evidence="6">
    <location>
        <begin position="38"/>
        <end position="57"/>
    </location>
</feature>
<dbReference type="AlphaFoldDB" id="A0A9R1Q769"/>
<dbReference type="GO" id="GO:0016020">
    <property type="term" value="C:membrane"/>
    <property type="evidence" value="ECO:0007669"/>
    <property type="project" value="UniProtKB-SubCell"/>
</dbReference>
<comment type="subcellular location">
    <subcellularLocation>
        <location evidence="1">Membrane</location>
        <topology evidence="1">Multi-pass membrane protein</topology>
    </subcellularLocation>
</comment>
<dbReference type="PANTHER" id="PTHR11654">
    <property type="entry name" value="OLIGOPEPTIDE TRANSPORTER-RELATED"/>
    <property type="match status" value="1"/>
</dbReference>
<dbReference type="GO" id="GO:0022857">
    <property type="term" value="F:transmembrane transporter activity"/>
    <property type="evidence" value="ECO:0007669"/>
    <property type="project" value="InterPro"/>
</dbReference>
<dbReference type="Gramene" id="TRITD3Bv1G019070.1">
    <property type="protein sequence ID" value="TRITD3Bv1G019070.1"/>
    <property type="gene ID" value="TRITD3Bv1G019070"/>
</dbReference>
<dbReference type="InterPro" id="IPR000109">
    <property type="entry name" value="POT_fam"/>
</dbReference>
<dbReference type="Proteomes" id="UP000324705">
    <property type="component" value="Chromosome 3B"/>
</dbReference>
<dbReference type="InterPro" id="IPR036259">
    <property type="entry name" value="MFS_trans_sf"/>
</dbReference>
<organism evidence="7 8">
    <name type="scientific">Triticum turgidum subsp. durum</name>
    <name type="common">Durum wheat</name>
    <name type="synonym">Triticum durum</name>
    <dbReference type="NCBI Taxonomy" id="4567"/>
    <lineage>
        <taxon>Eukaryota</taxon>
        <taxon>Viridiplantae</taxon>
        <taxon>Streptophyta</taxon>
        <taxon>Embryophyta</taxon>
        <taxon>Tracheophyta</taxon>
        <taxon>Spermatophyta</taxon>
        <taxon>Magnoliopsida</taxon>
        <taxon>Liliopsida</taxon>
        <taxon>Poales</taxon>
        <taxon>Poaceae</taxon>
        <taxon>BOP clade</taxon>
        <taxon>Pooideae</taxon>
        <taxon>Triticodae</taxon>
        <taxon>Triticeae</taxon>
        <taxon>Triticinae</taxon>
        <taxon>Triticum</taxon>
    </lineage>
</organism>
<gene>
    <name evidence="7" type="ORF">TRITD_3Bv1G019070</name>
</gene>